<keyword evidence="2" id="KW-0472">Membrane</keyword>
<dbReference type="Gene3D" id="2.40.170.20">
    <property type="entry name" value="TonB-dependent receptor, beta-barrel domain"/>
    <property type="match status" value="1"/>
</dbReference>
<dbReference type="InterPro" id="IPR057601">
    <property type="entry name" value="Oar-like_b-barrel"/>
</dbReference>
<evidence type="ECO:0000256" key="2">
    <source>
        <dbReference type="ARBA" id="ARBA00023136"/>
    </source>
</evidence>
<feature type="domain" description="TonB-dependent transporter Oar-like beta-barrel" evidence="4">
    <location>
        <begin position="503"/>
        <end position="1175"/>
    </location>
</feature>
<keyword evidence="5" id="KW-0675">Receptor</keyword>
<sequence length="1242" mass="134416">MTALTMAVVMVAMPMCMAKRMAVSVRFRVMIVALHFPYVLPFAPSVAQMPQCSKKPRFSFNHDCGKRKRTPCRIKATLPNARPLSHNIATAPALLALRSTGVNNLSRYSVFCAGADLYGNLQVQGSGAIRTGLSIRNELNSRPFAGQVGTDEMQLKFFLAASAASISLACGMVAAPAMAQETSSAVRGSVTSGSAPIAGATVTVTHDPSGTTAVTTTANDGTFAVNGLRVGGPFTVTVEADGFQVGTINDLYLEAGVPVRLPVSLQAEQQIVVSASSVQPRIKNSDGPTTALGRAEIDNAASINRDIRDLARRDPLVTIDLTNSRTIEIAGNNGRLNRFSVDGMQMSDDFGLNNGGLPTNRGPVPYDAIEQFSVKVAPYDIAEGDMQGGAINVVLRSGGNKLHGGGFFSYTNDGLTGSKTKNVNVALDFNSKQYGGWLSGPIIKDKLFFMAAYERTKEGKPIEDGVGPAFANQVPGITQAEIDSVTQIAQTRFGYDTQGLLTTAQEQDEKIVAKLDWNISDGHRAALTYIRNVGTNQFQQNNFLTPVYGLGLKSNGYELREEVNSGTFELNSSWSDTFSTTLRASYRDYNRSQTPFGGQAFPNMEICLDPTSVNSGSNSATSCGSERLFIGPDVSRHSNALNTDNLSIDLTARVELGSQSLRLMAGYTTIDTFNLFLQRSLGDFYFDSIADFQSGLANRLRYQNAVPSNDPNDAAAQFTTRNWTFGIQDEWEVSDSLNVSVGLRYDLFDNNPPPPLNANFTGRYGFSNRATFKGRALFQPRMAFTWEPTDRLIVRGGVGIFGGGTPDVFLSNVFSNTGQLTNQVDINRSNCVASGNTCSALGTLANPLTSGAIPQSVINYLTTNVASLASAATDVIDPNLRLANKMKVSLQADYSADLGPLGDDWMFGVQFLYDKTIDAYMWTDLRSVPVGTLPDGRVRYGAFGGIATTNRDLMLTNTSDGRGIFGTFRFEKKFGRSVSIDGSYTRSDVKDRSALTSSTSSSNYGNNAFTDPNIPEYGRSIYEYRDQWKFGINLTPRLFGDNKTSFGLFGEYRSGRPYSITMLDRSSGRGSVFGTVGNLGNMLLYVPTTGGDPRVVFGSDTVNGVTTTATQNEANFNALVTSLGLEKFRGQIVPKNSQTSPDFFKIDLHFGQEIPLPVVNGAKFELFADIENALNLIDKDWGALRQFPFPYNAALVTVTCLATTNPTNSCGQYQYTRVTSPNVQLQARQSLYGIRVGARVKF</sequence>
<dbReference type="InterPro" id="IPR013784">
    <property type="entry name" value="Carb-bd-like_fold"/>
</dbReference>
<dbReference type="Pfam" id="PF25183">
    <property type="entry name" value="OMP_b-brl_4"/>
    <property type="match status" value="2"/>
</dbReference>
<proteinExistence type="predicted"/>
<name>A0ABV6PFD2_9SPHN</name>
<comment type="subcellular location">
    <subcellularLocation>
        <location evidence="1">Cell outer membrane</location>
    </subcellularLocation>
</comment>
<dbReference type="Gene3D" id="2.60.40.1120">
    <property type="entry name" value="Carboxypeptidase-like, regulatory domain"/>
    <property type="match status" value="1"/>
</dbReference>
<dbReference type="Pfam" id="PF13620">
    <property type="entry name" value="CarboxypepD_reg"/>
    <property type="match status" value="1"/>
</dbReference>
<dbReference type="InterPro" id="IPR037066">
    <property type="entry name" value="Plug_dom_sf"/>
</dbReference>
<dbReference type="Proteomes" id="UP001589943">
    <property type="component" value="Unassembled WGS sequence"/>
</dbReference>
<accession>A0ABV6PFD2</accession>
<feature type="domain" description="TonB-dependent transporter Oar-like beta-barrel" evidence="4">
    <location>
        <begin position="394"/>
        <end position="458"/>
    </location>
</feature>
<comment type="caution">
    <text evidence="5">The sequence shown here is derived from an EMBL/GenBank/DDBJ whole genome shotgun (WGS) entry which is preliminary data.</text>
</comment>
<reference evidence="5 6" key="1">
    <citation type="submission" date="2024-09" db="EMBL/GenBank/DDBJ databases">
        <authorList>
            <person name="Sun Q."/>
            <person name="Mori K."/>
        </authorList>
    </citation>
    <scope>NUCLEOTIDE SEQUENCE [LARGE SCALE GENOMIC DNA]</scope>
    <source>
        <strain evidence="5 6">NCAIM B.02537</strain>
    </source>
</reference>
<gene>
    <name evidence="5" type="ORF">ACFFF7_03755</name>
</gene>
<evidence type="ECO:0000313" key="5">
    <source>
        <dbReference type="EMBL" id="MFC0588520.1"/>
    </source>
</evidence>
<keyword evidence="6" id="KW-1185">Reference proteome</keyword>
<evidence type="ECO:0000256" key="1">
    <source>
        <dbReference type="ARBA" id="ARBA00004442"/>
    </source>
</evidence>
<keyword evidence="3" id="KW-0998">Cell outer membrane</keyword>
<dbReference type="EMBL" id="JBHLTL010000001">
    <property type="protein sequence ID" value="MFC0588520.1"/>
    <property type="molecule type" value="Genomic_DNA"/>
</dbReference>
<evidence type="ECO:0000259" key="4">
    <source>
        <dbReference type="Pfam" id="PF25183"/>
    </source>
</evidence>
<evidence type="ECO:0000256" key="3">
    <source>
        <dbReference type="ARBA" id="ARBA00023237"/>
    </source>
</evidence>
<protein>
    <submittedName>
        <fullName evidence="5">TonB-dependent receptor domain-containing protein</fullName>
    </submittedName>
</protein>
<dbReference type="RefSeq" id="WP_379480017.1">
    <property type="nucleotide sequence ID" value="NZ_JBHLTL010000001.1"/>
</dbReference>
<dbReference type="InterPro" id="IPR036942">
    <property type="entry name" value="Beta-barrel_TonB_sf"/>
</dbReference>
<dbReference type="SUPFAM" id="SSF49452">
    <property type="entry name" value="Starch-binding domain-like"/>
    <property type="match status" value="1"/>
</dbReference>
<organism evidence="5 6">
    <name type="scientific">Novosphingobium aquiterrae</name>
    <dbReference type="NCBI Taxonomy" id="624388"/>
    <lineage>
        <taxon>Bacteria</taxon>
        <taxon>Pseudomonadati</taxon>
        <taxon>Pseudomonadota</taxon>
        <taxon>Alphaproteobacteria</taxon>
        <taxon>Sphingomonadales</taxon>
        <taxon>Sphingomonadaceae</taxon>
        <taxon>Novosphingobium</taxon>
    </lineage>
</organism>
<dbReference type="SUPFAM" id="SSF56935">
    <property type="entry name" value="Porins"/>
    <property type="match status" value="1"/>
</dbReference>
<evidence type="ECO:0000313" key="6">
    <source>
        <dbReference type="Proteomes" id="UP001589943"/>
    </source>
</evidence>
<dbReference type="Gene3D" id="2.170.130.10">
    <property type="entry name" value="TonB-dependent receptor, plug domain"/>
    <property type="match status" value="1"/>
</dbReference>